<feature type="signal peptide" evidence="1">
    <location>
        <begin position="1"/>
        <end position="22"/>
    </location>
</feature>
<dbReference type="PANTHER" id="PTHR39200:SF1">
    <property type="entry name" value="AUTO-TRANSPORTER ADHESIN HEAD GIN DOMAIN-CONTAINING PROTEIN-RELATED"/>
    <property type="match status" value="1"/>
</dbReference>
<comment type="caution">
    <text evidence="3">The sequence shown here is derived from an EMBL/GenBank/DDBJ whole genome shotgun (WGS) entry which is preliminary data.</text>
</comment>
<keyword evidence="4" id="KW-1185">Reference proteome</keyword>
<organism evidence="3 4">
    <name type="scientific">Demequina activiva</name>
    <dbReference type="NCBI Taxonomy" id="1582364"/>
    <lineage>
        <taxon>Bacteria</taxon>
        <taxon>Bacillati</taxon>
        <taxon>Actinomycetota</taxon>
        <taxon>Actinomycetes</taxon>
        <taxon>Micrococcales</taxon>
        <taxon>Demequinaceae</taxon>
        <taxon>Demequina</taxon>
    </lineage>
</organism>
<evidence type="ECO:0000313" key="3">
    <source>
        <dbReference type="EMBL" id="GIG55429.1"/>
    </source>
</evidence>
<reference evidence="3" key="1">
    <citation type="submission" date="2021-01" db="EMBL/GenBank/DDBJ databases">
        <title>Whole genome shotgun sequence of Demequina activiva NBRC 110675.</title>
        <authorList>
            <person name="Komaki H."/>
            <person name="Tamura T."/>
        </authorList>
    </citation>
    <scope>NUCLEOTIDE SEQUENCE</scope>
    <source>
        <strain evidence="3">NBRC 110675</strain>
    </source>
</reference>
<proteinExistence type="predicted"/>
<dbReference type="EMBL" id="BONR01000005">
    <property type="protein sequence ID" value="GIG55429.1"/>
    <property type="molecule type" value="Genomic_DNA"/>
</dbReference>
<dbReference type="Gene3D" id="2.160.20.120">
    <property type="match status" value="1"/>
</dbReference>
<feature type="chain" id="PRO_5038461222" description="Putative auto-transporter adhesin head GIN domain-containing protein" evidence="1">
    <location>
        <begin position="23"/>
        <end position="226"/>
    </location>
</feature>
<dbReference type="PROSITE" id="PS51257">
    <property type="entry name" value="PROKAR_LIPOPROTEIN"/>
    <property type="match status" value="1"/>
</dbReference>
<dbReference type="Pfam" id="PF10988">
    <property type="entry name" value="DUF2807"/>
    <property type="match status" value="1"/>
</dbReference>
<accession>A0A919Q3K7</accession>
<name>A0A919Q3K7_9MICO</name>
<evidence type="ECO:0000256" key="1">
    <source>
        <dbReference type="SAM" id="SignalP"/>
    </source>
</evidence>
<evidence type="ECO:0000259" key="2">
    <source>
        <dbReference type="Pfam" id="PF10988"/>
    </source>
</evidence>
<protein>
    <recommendedName>
        <fullName evidence="2">Putative auto-transporter adhesin head GIN domain-containing protein</fullName>
    </recommendedName>
</protein>
<gene>
    <name evidence="3" type="ORF">Dac01nite_21810</name>
</gene>
<dbReference type="InterPro" id="IPR021255">
    <property type="entry name" value="DUF2807"/>
</dbReference>
<dbReference type="RefSeq" id="WP_203656901.1">
    <property type="nucleotide sequence ID" value="NZ_BONR01000005.1"/>
</dbReference>
<keyword evidence="1" id="KW-0732">Signal</keyword>
<sequence>MMFTTRPTAVAVAASVTALMLAGCSALPTDLDGATETRTVAVDEFSRIELNGAADVAVTVGPEASVTVTADTALLDRTRARVSEGTLRLDGAPWTFDGPDSSIRYLITVPVLDAVELSGAGTIEVSGIDAATFAIELTGAGDVTAAGRADTLDLSLDGAGDIDTTGLEVATARVDLSGAGDVDLVASQRLDVDLSGLGDVRHAGGAQVNADVSGAGGVHAREPNAD</sequence>
<dbReference type="PANTHER" id="PTHR39200">
    <property type="entry name" value="HYPOTHETICAL EXPORTED PROTEIN"/>
    <property type="match status" value="1"/>
</dbReference>
<evidence type="ECO:0000313" key="4">
    <source>
        <dbReference type="Proteomes" id="UP000652354"/>
    </source>
</evidence>
<feature type="domain" description="Putative auto-transporter adhesin head GIN" evidence="2">
    <location>
        <begin position="44"/>
        <end position="205"/>
    </location>
</feature>
<dbReference type="Proteomes" id="UP000652354">
    <property type="component" value="Unassembled WGS sequence"/>
</dbReference>
<dbReference type="AlphaFoldDB" id="A0A919Q3K7"/>